<evidence type="ECO:0000313" key="3">
    <source>
        <dbReference type="Proteomes" id="UP001235513"/>
    </source>
</evidence>
<dbReference type="Proteomes" id="UP001235513">
    <property type="component" value="Unassembled WGS sequence"/>
</dbReference>
<accession>A0ABT9SJJ4</accession>
<keyword evidence="1" id="KW-0732">Signal</keyword>
<comment type="caution">
    <text evidence="2">The sequence shown here is derived from an EMBL/GenBank/DDBJ whole genome shotgun (WGS) entry which is preliminary data.</text>
</comment>
<feature type="chain" id="PRO_5046077688" evidence="1">
    <location>
        <begin position="21"/>
        <end position="97"/>
    </location>
</feature>
<evidence type="ECO:0000313" key="2">
    <source>
        <dbReference type="EMBL" id="MDP9959599.1"/>
    </source>
</evidence>
<reference evidence="2 3" key="1">
    <citation type="submission" date="2023-07" db="EMBL/GenBank/DDBJ databases">
        <title>Sorghum-associated microbial communities from plants grown in Nebraska, USA.</title>
        <authorList>
            <person name="Schachtman D."/>
        </authorList>
    </citation>
    <scope>NUCLEOTIDE SEQUENCE [LARGE SCALE GENOMIC DNA]</scope>
    <source>
        <strain evidence="2 3">CC351</strain>
    </source>
</reference>
<name>A0ABT9SJJ4_9FLAO</name>
<organism evidence="2 3">
    <name type="scientific">Chryseobacterium lathyri</name>
    <dbReference type="NCBI Taxonomy" id="395933"/>
    <lineage>
        <taxon>Bacteria</taxon>
        <taxon>Pseudomonadati</taxon>
        <taxon>Bacteroidota</taxon>
        <taxon>Flavobacteriia</taxon>
        <taxon>Flavobacteriales</taxon>
        <taxon>Weeksellaceae</taxon>
        <taxon>Chryseobacterium group</taxon>
        <taxon>Chryseobacterium</taxon>
    </lineage>
</organism>
<evidence type="ECO:0000256" key="1">
    <source>
        <dbReference type="SAM" id="SignalP"/>
    </source>
</evidence>
<feature type="signal peptide" evidence="1">
    <location>
        <begin position="1"/>
        <end position="20"/>
    </location>
</feature>
<sequence length="97" mass="10544">MRKFKLFLVVSVICTVSAYGQSPGGVNADLGLWVKADDGFTPSSWADKSGNNYHLTQSTATLQPALTNSPDKFNFNPAVDFNNKAMGNNQDCKPWGE</sequence>
<keyword evidence="3" id="KW-1185">Reference proteome</keyword>
<gene>
    <name evidence="2" type="ORF">J2T04_001478</name>
</gene>
<proteinExistence type="predicted"/>
<dbReference type="EMBL" id="JAUSRL010000002">
    <property type="protein sequence ID" value="MDP9959599.1"/>
    <property type="molecule type" value="Genomic_DNA"/>
</dbReference>
<dbReference type="RefSeq" id="WP_306842471.1">
    <property type="nucleotide sequence ID" value="NZ_JAUSRL010000002.1"/>
</dbReference>
<protein>
    <submittedName>
        <fullName evidence="2">Uncharacterized protein</fullName>
    </submittedName>
</protein>